<dbReference type="AlphaFoldDB" id="A0A9D1HVN5"/>
<reference evidence="1" key="1">
    <citation type="submission" date="2020-10" db="EMBL/GenBank/DDBJ databases">
        <authorList>
            <person name="Gilroy R."/>
        </authorList>
    </citation>
    <scope>NUCLEOTIDE SEQUENCE</scope>
    <source>
        <strain evidence="1">CHK197-8231</strain>
    </source>
</reference>
<dbReference type="Gene3D" id="1.10.3210.10">
    <property type="entry name" value="Hypothetical protein af1432"/>
    <property type="match status" value="1"/>
</dbReference>
<dbReference type="EMBL" id="DVML01000025">
    <property type="protein sequence ID" value="HIU22887.1"/>
    <property type="molecule type" value="Genomic_DNA"/>
</dbReference>
<dbReference type="Proteomes" id="UP000824087">
    <property type="component" value="Unassembled WGS sequence"/>
</dbReference>
<dbReference type="InterPro" id="IPR003607">
    <property type="entry name" value="HD/PDEase_dom"/>
</dbReference>
<dbReference type="CDD" id="cd00077">
    <property type="entry name" value="HDc"/>
    <property type="match status" value="1"/>
</dbReference>
<proteinExistence type="predicted"/>
<evidence type="ECO:0000313" key="1">
    <source>
        <dbReference type="EMBL" id="HIU22887.1"/>
    </source>
</evidence>
<comment type="caution">
    <text evidence="1">The sequence shown here is derived from an EMBL/GenBank/DDBJ whole genome shotgun (WGS) entry which is preliminary data.</text>
</comment>
<reference evidence="1" key="2">
    <citation type="journal article" date="2021" name="PeerJ">
        <title>Extensive microbial diversity within the chicken gut microbiome revealed by metagenomics and culture.</title>
        <authorList>
            <person name="Gilroy R."/>
            <person name="Ravi A."/>
            <person name="Getino M."/>
            <person name="Pursley I."/>
            <person name="Horton D.L."/>
            <person name="Alikhan N.F."/>
            <person name="Baker D."/>
            <person name="Gharbi K."/>
            <person name="Hall N."/>
            <person name="Watson M."/>
            <person name="Adriaenssens E.M."/>
            <person name="Foster-Nyarko E."/>
            <person name="Jarju S."/>
            <person name="Secka A."/>
            <person name="Antonio M."/>
            <person name="Oren A."/>
            <person name="Chaudhuri R.R."/>
            <person name="La Ragione R."/>
            <person name="Hildebrand F."/>
            <person name="Pallen M.J."/>
        </authorList>
    </citation>
    <scope>NUCLEOTIDE SEQUENCE</scope>
    <source>
        <strain evidence="1">CHK197-8231</strain>
    </source>
</reference>
<sequence length="336" mass="39075">MIDNYLNLFIDNDYPNFIDKYLNTKTLNRIKNVTYFCGCDYTKLYSPLFLYTRFDHSLVVAHMTWHFTHDKIQTIAALLHDVGTPCFAHCIDYVFGDYINQESSEKEIIDVIKYDKELLSYLNEDGITLNNLTKLEKFPILENSSPQLCTDRLDGVLSTCYIWLHTHSLDQIKNVYDNLIVLTNEYGNPELGFKNQDIADCFVSMVAVYAKELQKNEDKYVMKYVSEVVKLAVAQKLITLNDLYEKQEKDIVNIFANNFSSWNLFASATTVTRTEAKPTGFYISFCAKKRNTIPLVNSSNHINRIDKVSKKAKRIYSELENYQDTKFAYVKTLKRL</sequence>
<accession>A0A9D1HVN5</accession>
<evidence type="ECO:0008006" key="3">
    <source>
        <dbReference type="Google" id="ProtNLM"/>
    </source>
</evidence>
<dbReference type="SUPFAM" id="SSF109604">
    <property type="entry name" value="HD-domain/PDEase-like"/>
    <property type="match status" value="1"/>
</dbReference>
<protein>
    <recommendedName>
        <fullName evidence="3">HD domain-containing protein</fullName>
    </recommendedName>
</protein>
<evidence type="ECO:0000313" key="2">
    <source>
        <dbReference type="Proteomes" id="UP000824087"/>
    </source>
</evidence>
<organism evidence="1 2">
    <name type="scientific">Candidatus Fimihabitans intestinipullorum</name>
    <dbReference type="NCBI Taxonomy" id="2840820"/>
    <lineage>
        <taxon>Bacteria</taxon>
        <taxon>Bacillati</taxon>
        <taxon>Mycoplasmatota</taxon>
        <taxon>Mycoplasmatota incertae sedis</taxon>
        <taxon>Candidatus Fimihabitans</taxon>
    </lineage>
</organism>
<gene>
    <name evidence="1" type="ORF">IAD49_04835</name>
</gene>
<name>A0A9D1HVN5_9BACT</name>